<reference evidence="1" key="2">
    <citation type="journal article" date="2015" name="Data Brief">
        <title>Shoot transcriptome of the giant reed, Arundo donax.</title>
        <authorList>
            <person name="Barrero R.A."/>
            <person name="Guerrero F.D."/>
            <person name="Moolhuijzen P."/>
            <person name="Goolsby J.A."/>
            <person name="Tidwell J."/>
            <person name="Bellgard S.E."/>
            <person name="Bellgard M.I."/>
        </authorList>
    </citation>
    <scope>NUCLEOTIDE SEQUENCE</scope>
    <source>
        <tissue evidence="1">Shoot tissue taken approximately 20 cm above the soil surface</tissue>
    </source>
</reference>
<evidence type="ECO:0000313" key="1">
    <source>
        <dbReference type="EMBL" id="JAD33905.1"/>
    </source>
</evidence>
<name>A0A0A8ZAY7_ARUDO</name>
<sequence>MVKARQWCLPPRAPG</sequence>
<protein>
    <submittedName>
        <fullName evidence="1">Uncharacterized protein</fullName>
    </submittedName>
</protein>
<proteinExistence type="predicted"/>
<reference evidence="1" key="1">
    <citation type="submission" date="2014-09" db="EMBL/GenBank/DDBJ databases">
        <authorList>
            <person name="Magalhaes I.L.F."/>
            <person name="Oliveira U."/>
            <person name="Santos F.R."/>
            <person name="Vidigal T.H.D.A."/>
            <person name="Brescovit A.D."/>
            <person name="Santos A.J."/>
        </authorList>
    </citation>
    <scope>NUCLEOTIDE SEQUENCE</scope>
    <source>
        <tissue evidence="1">Shoot tissue taken approximately 20 cm above the soil surface</tissue>
    </source>
</reference>
<dbReference type="EMBL" id="GBRH01263990">
    <property type="protein sequence ID" value="JAD33905.1"/>
    <property type="molecule type" value="Transcribed_RNA"/>
</dbReference>
<accession>A0A0A8ZAY7</accession>
<organism evidence="1">
    <name type="scientific">Arundo donax</name>
    <name type="common">Giant reed</name>
    <name type="synonym">Donax arundinaceus</name>
    <dbReference type="NCBI Taxonomy" id="35708"/>
    <lineage>
        <taxon>Eukaryota</taxon>
        <taxon>Viridiplantae</taxon>
        <taxon>Streptophyta</taxon>
        <taxon>Embryophyta</taxon>
        <taxon>Tracheophyta</taxon>
        <taxon>Spermatophyta</taxon>
        <taxon>Magnoliopsida</taxon>
        <taxon>Liliopsida</taxon>
        <taxon>Poales</taxon>
        <taxon>Poaceae</taxon>
        <taxon>PACMAD clade</taxon>
        <taxon>Arundinoideae</taxon>
        <taxon>Arundineae</taxon>
        <taxon>Arundo</taxon>
    </lineage>
</organism>